<sequence length="286" mass="31095">MKVMLRHLAVICLAIVSSAGPTWVWADPIAPFQENDDLRLMLLDNDPTDGATSDQSKSSKVEADSRVNGLNDGASDGSKENASDIEDSSADESSVNASSNNSAAYSPEAADERSTSAGEARLAQRLAVLRKPSSQLTLGLKSEDPDTADEPKNIAADLLSESPVEYLSADFLPIPQADRVHTRFCHRPTYFQELNLERCGQLDCEKWGCLQNAYSSFWFLTNSTLLPYRVASQPSCQCVQAYGDCTTCERYDRSIEPLKCGCQDKSSVRGFVVQAATVAGFVFVAL</sequence>
<evidence type="ECO:0000256" key="2">
    <source>
        <dbReference type="SAM" id="SignalP"/>
    </source>
</evidence>
<evidence type="ECO:0000313" key="3">
    <source>
        <dbReference type="EMBL" id="SMP56417.1"/>
    </source>
</evidence>
<keyword evidence="2" id="KW-0732">Signal</keyword>
<evidence type="ECO:0000256" key="1">
    <source>
        <dbReference type="SAM" id="MobiDB-lite"/>
    </source>
</evidence>
<keyword evidence="4" id="KW-1185">Reference proteome</keyword>
<organism evidence="3 4">
    <name type="scientific">Neorhodopirellula lusitana</name>
    <dbReference type="NCBI Taxonomy" id="445327"/>
    <lineage>
        <taxon>Bacteria</taxon>
        <taxon>Pseudomonadati</taxon>
        <taxon>Planctomycetota</taxon>
        <taxon>Planctomycetia</taxon>
        <taxon>Pirellulales</taxon>
        <taxon>Pirellulaceae</taxon>
        <taxon>Neorhodopirellula</taxon>
    </lineage>
</organism>
<reference evidence="3 4" key="1">
    <citation type="submission" date="2017-05" db="EMBL/GenBank/DDBJ databases">
        <authorList>
            <person name="Varghese N."/>
            <person name="Submissions S."/>
        </authorList>
    </citation>
    <scope>NUCLEOTIDE SEQUENCE [LARGE SCALE GENOMIC DNA]</scope>
    <source>
        <strain evidence="3 4">DSM 25457</strain>
    </source>
</reference>
<accession>A0ABY1Q3L8</accession>
<dbReference type="Proteomes" id="UP001158067">
    <property type="component" value="Unassembled WGS sequence"/>
</dbReference>
<dbReference type="EMBL" id="FXUG01000005">
    <property type="protein sequence ID" value="SMP56417.1"/>
    <property type="molecule type" value="Genomic_DNA"/>
</dbReference>
<name>A0ABY1Q3L8_9BACT</name>
<feature type="signal peptide" evidence="2">
    <location>
        <begin position="1"/>
        <end position="26"/>
    </location>
</feature>
<gene>
    <name evidence="3" type="ORF">SAMN06265222_105153</name>
</gene>
<feature type="chain" id="PRO_5045149023" description="Transmembrane protein" evidence="2">
    <location>
        <begin position="27"/>
        <end position="286"/>
    </location>
</feature>
<evidence type="ECO:0008006" key="5">
    <source>
        <dbReference type="Google" id="ProtNLM"/>
    </source>
</evidence>
<proteinExistence type="predicted"/>
<protein>
    <recommendedName>
        <fullName evidence="5">Transmembrane protein</fullName>
    </recommendedName>
</protein>
<feature type="region of interest" description="Disordered" evidence="1">
    <location>
        <begin position="43"/>
        <end position="118"/>
    </location>
</feature>
<comment type="caution">
    <text evidence="3">The sequence shown here is derived from an EMBL/GenBank/DDBJ whole genome shotgun (WGS) entry which is preliminary data.</text>
</comment>
<evidence type="ECO:0000313" key="4">
    <source>
        <dbReference type="Proteomes" id="UP001158067"/>
    </source>
</evidence>
<feature type="compositionally biased region" description="Low complexity" evidence="1">
    <location>
        <begin position="91"/>
        <end position="108"/>
    </location>
</feature>